<sequence>MTRSVSLFHLSQNNSTILSGRIIRKLMIVTFNKPVSLLTENSHNFPWHHGLGNPGNTVLKSLGLQPLTNPCDVCKYFDCQEFLDKEELQYNQDICDKQNKGDSDDHPSSKEEERTNPSSDHHPTTKRIRVIGSQHPALINSNIDEKNILPHRHRPRAYLTKSNSLTYTQAIKSSTCDFCKIEIEKELQTMKNLNVWSKISIKREYKLIGTTWVSRSNKTKMDKFLNTKPAYVLRDSHRLKEKIIRKRFYPLEKYTLSGL</sequence>
<keyword evidence="3" id="KW-1185">Reference proteome</keyword>
<gene>
    <name evidence="2" type="ORF">O181_079755</name>
</gene>
<dbReference type="AlphaFoldDB" id="A0A9Q3II86"/>
<comment type="caution">
    <text evidence="2">The sequence shown here is derived from an EMBL/GenBank/DDBJ whole genome shotgun (WGS) entry which is preliminary data.</text>
</comment>
<evidence type="ECO:0000313" key="2">
    <source>
        <dbReference type="EMBL" id="MBW0540040.1"/>
    </source>
</evidence>
<name>A0A9Q3II86_9BASI</name>
<dbReference type="Proteomes" id="UP000765509">
    <property type="component" value="Unassembled WGS sequence"/>
</dbReference>
<protein>
    <submittedName>
        <fullName evidence="2">Uncharacterized protein</fullName>
    </submittedName>
</protein>
<proteinExistence type="predicted"/>
<organism evidence="2 3">
    <name type="scientific">Austropuccinia psidii MF-1</name>
    <dbReference type="NCBI Taxonomy" id="1389203"/>
    <lineage>
        <taxon>Eukaryota</taxon>
        <taxon>Fungi</taxon>
        <taxon>Dikarya</taxon>
        <taxon>Basidiomycota</taxon>
        <taxon>Pucciniomycotina</taxon>
        <taxon>Pucciniomycetes</taxon>
        <taxon>Pucciniales</taxon>
        <taxon>Sphaerophragmiaceae</taxon>
        <taxon>Austropuccinia</taxon>
    </lineage>
</organism>
<dbReference type="EMBL" id="AVOT02044675">
    <property type="protein sequence ID" value="MBW0540040.1"/>
    <property type="molecule type" value="Genomic_DNA"/>
</dbReference>
<reference evidence="2" key="1">
    <citation type="submission" date="2021-03" db="EMBL/GenBank/DDBJ databases">
        <title>Draft genome sequence of rust myrtle Austropuccinia psidii MF-1, a brazilian biotype.</title>
        <authorList>
            <person name="Quecine M.C."/>
            <person name="Pachon D.M.R."/>
            <person name="Bonatelli M.L."/>
            <person name="Correr F.H."/>
            <person name="Franceschini L.M."/>
            <person name="Leite T.F."/>
            <person name="Margarido G.R.A."/>
            <person name="Almeida C.A."/>
            <person name="Ferrarezi J.A."/>
            <person name="Labate C.A."/>
        </authorList>
    </citation>
    <scope>NUCLEOTIDE SEQUENCE</scope>
    <source>
        <strain evidence="2">MF-1</strain>
    </source>
</reference>
<accession>A0A9Q3II86</accession>
<evidence type="ECO:0000313" key="3">
    <source>
        <dbReference type="Proteomes" id="UP000765509"/>
    </source>
</evidence>
<feature type="compositionally biased region" description="Basic and acidic residues" evidence="1">
    <location>
        <begin position="96"/>
        <end position="123"/>
    </location>
</feature>
<feature type="region of interest" description="Disordered" evidence="1">
    <location>
        <begin position="96"/>
        <end position="126"/>
    </location>
</feature>
<evidence type="ECO:0000256" key="1">
    <source>
        <dbReference type="SAM" id="MobiDB-lite"/>
    </source>
</evidence>
<dbReference type="OrthoDB" id="7691805at2759"/>